<accession>A0A6H1UF39</accession>
<dbReference type="Pfam" id="PF14311">
    <property type="entry name" value="DUF4379"/>
    <property type="match status" value="2"/>
</dbReference>
<evidence type="ECO:0008006" key="5">
    <source>
        <dbReference type="Google" id="ProtNLM"/>
    </source>
</evidence>
<dbReference type="InterPro" id="IPR049468">
    <property type="entry name" value="Restrct_endonuc-II-like_dom"/>
</dbReference>
<evidence type="ECO:0000313" key="3">
    <source>
        <dbReference type="EMBL" id="QIZ76826.1"/>
    </source>
</evidence>
<dbReference type="SUPFAM" id="SSF52980">
    <property type="entry name" value="Restriction endonuclease-like"/>
    <property type="match status" value="1"/>
</dbReference>
<evidence type="ECO:0000313" key="4">
    <source>
        <dbReference type="Proteomes" id="UP000501602"/>
    </source>
</evidence>
<feature type="domain" description="Treble clef zinc finger" evidence="1">
    <location>
        <begin position="458"/>
        <end position="505"/>
    </location>
</feature>
<reference evidence="3 4" key="1">
    <citation type="submission" date="2020-04" db="EMBL/GenBank/DDBJ databases">
        <title>Ferrimonas sp. S7 isolated from sea water.</title>
        <authorList>
            <person name="Bae S.S."/>
            <person name="Baek K."/>
        </authorList>
    </citation>
    <scope>NUCLEOTIDE SEQUENCE [LARGE SCALE GENOMIC DNA]</scope>
    <source>
        <strain evidence="3 4">S7</strain>
    </source>
</reference>
<dbReference type="KEGG" id="fes:HER31_08005"/>
<keyword evidence="4" id="KW-1185">Reference proteome</keyword>
<organism evidence="3 4">
    <name type="scientific">Ferrimonas lipolytica</name>
    <dbReference type="NCBI Taxonomy" id="2724191"/>
    <lineage>
        <taxon>Bacteria</taxon>
        <taxon>Pseudomonadati</taxon>
        <taxon>Pseudomonadota</taxon>
        <taxon>Gammaproteobacteria</taxon>
        <taxon>Alteromonadales</taxon>
        <taxon>Ferrimonadaceae</taxon>
        <taxon>Ferrimonas</taxon>
    </lineage>
</organism>
<dbReference type="InterPro" id="IPR025487">
    <property type="entry name" value="DUF4379"/>
</dbReference>
<dbReference type="Pfam" id="PF18741">
    <property type="entry name" value="MTES_1575"/>
    <property type="match status" value="1"/>
</dbReference>
<dbReference type="EMBL" id="CP051180">
    <property type="protein sequence ID" value="QIZ76826.1"/>
    <property type="molecule type" value="Genomic_DNA"/>
</dbReference>
<gene>
    <name evidence="3" type="ORF">HER31_08005</name>
</gene>
<dbReference type="RefSeq" id="WP_168660087.1">
    <property type="nucleotide sequence ID" value="NZ_CP051180.1"/>
</dbReference>
<sequence length="958" mass="108948">MSQITTGSNCYYWFNCFFCGERVSLSPNYLCRYGTLKPHRICCKDAKCRSKQRILRDRDSFLVNGKPSFASRFPKLVLEFVRWVEPLHRGLLTLNDVPGDTHKEAWWRCARKHYHVWPARLSNRNRFPHCPFCPGGDRTHIRDSVYTLLKQQHWLGYLATEAHRKAMRIKDGAYITLPFTCRRCGVERHRTYRQFADYSGCTECINSTDTRRETYRAEQGTVADHDWLAKQYCYDQSGLDPSKRNSEPPELVHVGYTKSVHWLCPRGHYTTASPKARYQDGTICGRCSHQQTSRAECLLYLEIQANLPDAEVIHRHRVDGVEIDIAIQWQRIKIAIEYDGKHYHKEQKVAIRDQKKDETLRAAGWQVIRIREQGLYALPTTTHTLLRKTNGLGELLPDLRTLLLLVGRLLSRPVNLPSALNQFDVAAGYFFHMVNIDAAESAAAKFPHLVCELDIARTPLRLHELSPTYDQSLPWRCSKDGCGHRWKTSLYRRTVQNTGCPACANQVVTDKNCIQALYPDLADYFDAPESIVPGSAKKTGLVCCYPHQVVDGQWIANGAICGASMTRKPVSVFIQLKQKGQIWRAKCNHPGHRRMTSEQLTEVAKKIATTHRALKQQRLLEALGEKLLAALPDKVLISFYALSEQGLECPDCGAASFRGRSEARVLQQLVDDHGFRCPHCLGSGWRIHPSRALSRDLTVAHAETVMTALSERGWQVGPFPNRLGLSYHAGEYWLTATRGEQHRVTQKLVEWRQWLTQNTTGCPCADCQTESYAQANADKKAELLAQLRQRYPTATLQELRDNHYQLCCGCFERHNGQVLAHPPICCSAQTLLKRLTKDEHLCPVCSSLAGERSNSFGKTLALAQFLWAFHASILDQQPLALPTLEETPEAPVNTRLSTTKQRLVARCGVAEHGCSSGNYDNLLRNGRQGYCRRCLTEAGFSSCNEFSVYQRSRNQYEQ</sequence>
<proteinExistence type="predicted"/>
<dbReference type="PANTHER" id="PTHR37317">
    <property type="entry name" value="BLR8090 PROTEIN"/>
    <property type="match status" value="1"/>
</dbReference>
<evidence type="ECO:0000259" key="1">
    <source>
        <dbReference type="Pfam" id="PF14311"/>
    </source>
</evidence>
<dbReference type="PANTHER" id="PTHR37317:SF1">
    <property type="entry name" value="ZINC-RIBBON DOMAIN-CONTAINING PROTEIN-RELATED"/>
    <property type="match status" value="1"/>
</dbReference>
<evidence type="ECO:0000259" key="2">
    <source>
        <dbReference type="Pfam" id="PF18741"/>
    </source>
</evidence>
<dbReference type="Proteomes" id="UP000501602">
    <property type="component" value="Chromosome"/>
</dbReference>
<dbReference type="AlphaFoldDB" id="A0A6H1UF39"/>
<name>A0A6H1UF39_9GAMM</name>
<feature type="domain" description="Restriction endonuclease type II-like" evidence="2">
    <location>
        <begin position="310"/>
        <end position="384"/>
    </location>
</feature>
<dbReference type="InterPro" id="IPR011335">
    <property type="entry name" value="Restrct_endonuc-II-like"/>
</dbReference>
<protein>
    <recommendedName>
        <fullName evidence="5">Zinc-ribbon domain-containing protein</fullName>
    </recommendedName>
</protein>
<dbReference type="Gene3D" id="3.40.960.10">
    <property type="entry name" value="VSR Endonuclease"/>
    <property type="match status" value="1"/>
</dbReference>
<feature type="domain" description="Treble clef zinc finger" evidence="1">
    <location>
        <begin position="82"/>
        <end position="135"/>
    </location>
</feature>